<dbReference type="SUPFAM" id="SSF57850">
    <property type="entry name" value="RING/U-box"/>
    <property type="match status" value="1"/>
</dbReference>
<evidence type="ECO:0000313" key="11">
    <source>
        <dbReference type="Proteomes" id="UP000092321"/>
    </source>
</evidence>
<evidence type="ECO:0000256" key="2">
    <source>
        <dbReference type="ARBA" id="ARBA00022490"/>
    </source>
</evidence>
<feature type="region of interest" description="Disordered" evidence="8">
    <location>
        <begin position="1"/>
        <end position="27"/>
    </location>
</feature>
<keyword evidence="7" id="KW-0175">Coiled coil</keyword>
<feature type="coiled-coil region" evidence="7">
    <location>
        <begin position="315"/>
        <end position="381"/>
    </location>
</feature>
<dbReference type="PROSITE" id="PS00518">
    <property type="entry name" value="ZF_RING_1"/>
    <property type="match status" value="1"/>
</dbReference>
<dbReference type="GO" id="GO:0000976">
    <property type="term" value="F:transcription cis-regulatory region binding"/>
    <property type="evidence" value="ECO:0007669"/>
    <property type="project" value="TreeGrafter"/>
</dbReference>
<protein>
    <recommendedName>
        <fullName evidence="9">RING-type domain-containing protein</fullName>
    </recommendedName>
</protein>
<name>A0A1B7TJJ5_9ASCO</name>
<feature type="domain" description="RING-type" evidence="9">
    <location>
        <begin position="169"/>
        <end position="238"/>
    </location>
</feature>
<dbReference type="PANTHER" id="PTHR12983">
    <property type="entry name" value="RING FINGER 10 FAMILY MEMBER"/>
    <property type="match status" value="1"/>
</dbReference>
<sequence length="633" mass="73349">MVISKNSKHKSNSNSNINSNKHHQNNFKKSGFYQQDSFNSFQKLPKSKKNIDNWMNSIYDVDVEDYTNKKVASKEKKSRSGSNGSGNKSRSSSNGYNNKKTSGHYYRQQRDKLYLSGDSYINANYTILTMEDKNSTAAVTTTTDINSVVPFESIERCITYMNEATKQSCPICLSDDISCGRMVNCGHIFCYQCLLQYIDSNEKREEQEIKEANRKSNNNAVNNIEYMKKRVLHDCPLCGDVMNLRHIVPVSAISDNSDSEVIKSGKHVVLQLMIRPKTCNLSLPVELGFDPELIPSPLKYDPDSIIDVKYENKFILTTRKEIIFLQKDIEHLKEQSQLDQLLYNESDEFVIKAISEIENKIKELEIKMESEKDGKEEEDGQENNDLSLAYVGSDSLLQTYDDSNAYFYYQHIDSYGNKTFLEGQDVTILKKQFSQYSKFPPSIKVQVQHVVNDNQINSKSMQYLNHLPMGSGYKLIEINLQPQISPELYQFYKSILKSRVKLHEKIKRQENFNKIRGERKELNRLMKQLDDDLDMSAFEQEQHVHKTRNIDEDLPTLANLIKNDANNSSKLSTIENLNIKDYKLGDRVKVDGNWYTLRKTIWGETHFERDKKVILTEQNGELIEMFQKQMNMK</sequence>
<dbReference type="Gene3D" id="3.30.40.10">
    <property type="entry name" value="Zinc/RING finger domain, C3HC4 (zinc finger)"/>
    <property type="match status" value="1"/>
</dbReference>
<dbReference type="InterPro" id="IPR001841">
    <property type="entry name" value="Znf_RING"/>
</dbReference>
<dbReference type="InterPro" id="IPR013083">
    <property type="entry name" value="Znf_RING/FYVE/PHD"/>
</dbReference>
<evidence type="ECO:0000256" key="8">
    <source>
        <dbReference type="SAM" id="MobiDB-lite"/>
    </source>
</evidence>
<keyword evidence="4 6" id="KW-0863">Zinc-finger</keyword>
<feature type="compositionally biased region" description="Basic residues" evidence="8">
    <location>
        <begin position="1"/>
        <end position="11"/>
    </location>
</feature>
<reference evidence="11" key="1">
    <citation type="journal article" date="2016" name="Proc. Natl. Acad. Sci. U.S.A.">
        <title>Comparative genomics of biotechnologically important yeasts.</title>
        <authorList>
            <person name="Riley R."/>
            <person name="Haridas S."/>
            <person name="Wolfe K.H."/>
            <person name="Lopes M.R."/>
            <person name="Hittinger C.T."/>
            <person name="Goeker M."/>
            <person name="Salamov A.A."/>
            <person name="Wisecaver J.H."/>
            <person name="Long T.M."/>
            <person name="Calvey C.H."/>
            <person name="Aerts A.L."/>
            <person name="Barry K.W."/>
            <person name="Choi C."/>
            <person name="Clum A."/>
            <person name="Coughlan A.Y."/>
            <person name="Deshpande S."/>
            <person name="Douglass A.P."/>
            <person name="Hanson S.J."/>
            <person name="Klenk H.-P."/>
            <person name="LaButti K.M."/>
            <person name="Lapidus A."/>
            <person name="Lindquist E.A."/>
            <person name="Lipzen A.M."/>
            <person name="Meier-Kolthoff J.P."/>
            <person name="Ohm R.A."/>
            <person name="Otillar R.P."/>
            <person name="Pangilinan J.L."/>
            <person name="Peng Y."/>
            <person name="Rokas A."/>
            <person name="Rosa C.A."/>
            <person name="Scheuner C."/>
            <person name="Sibirny A.A."/>
            <person name="Slot J.C."/>
            <person name="Stielow J.B."/>
            <person name="Sun H."/>
            <person name="Kurtzman C.P."/>
            <person name="Blackwell M."/>
            <person name="Grigoriev I.V."/>
            <person name="Jeffries T.W."/>
        </authorList>
    </citation>
    <scope>NUCLEOTIDE SEQUENCE [LARGE SCALE GENOMIC DNA]</scope>
    <source>
        <strain evidence="11">NRRL Y-1626</strain>
    </source>
</reference>
<evidence type="ECO:0000256" key="6">
    <source>
        <dbReference type="PROSITE-ProRule" id="PRU00175"/>
    </source>
</evidence>
<evidence type="ECO:0000256" key="1">
    <source>
        <dbReference type="ARBA" id="ARBA00004496"/>
    </source>
</evidence>
<dbReference type="SMART" id="SM00184">
    <property type="entry name" value="RING"/>
    <property type="match status" value="1"/>
</dbReference>
<feature type="compositionally biased region" description="Low complexity" evidence="8">
    <location>
        <begin position="80"/>
        <end position="100"/>
    </location>
</feature>
<evidence type="ECO:0000313" key="10">
    <source>
        <dbReference type="EMBL" id="OBA28893.1"/>
    </source>
</evidence>
<dbReference type="PROSITE" id="PS50089">
    <property type="entry name" value="ZF_RING_2"/>
    <property type="match status" value="1"/>
</dbReference>
<proteinExistence type="predicted"/>
<dbReference type="GO" id="GO:0045944">
    <property type="term" value="P:positive regulation of transcription by RNA polymerase II"/>
    <property type="evidence" value="ECO:0007669"/>
    <property type="project" value="TreeGrafter"/>
</dbReference>
<dbReference type="InterPro" id="IPR018957">
    <property type="entry name" value="Znf_C3HC4_RING-type"/>
</dbReference>
<keyword evidence="3" id="KW-0479">Metal-binding</keyword>
<comment type="caution">
    <text evidence="10">The sequence shown here is derived from an EMBL/GenBank/DDBJ whole genome shotgun (WGS) entry which is preliminary data.</text>
</comment>
<dbReference type="OrthoDB" id="302966at2759"/>
<comment type="subcellular location">
    <subcellularLocation>
        <location evidence="1">Cytoplasm</location>
    </subcellularLocation>
</comment>
<dbReference type="GO" id="GO:0005737">
    <property type="term" value="C:cytoplasm"/>
    <property type="evidence" value="ECO:0007669"/>
    <property type="project" value="UniProtKB-SubCell"/>
</dbReference>
<dbReference type="Pfam" id="PF00097">
    <property type="entry name" value="zf-C3HC4"/>
    <property type="match status" value="1"/>
</dbReference>
<dbReference type="Proteomes" id="UP000092321">
    <property type="component" value="Unassembled WGS sequence"/>
</dbReference>
<dbReference type="GO" id="GO:0008270">
    <property type="term" value="F:zinc ion binding"/>
    <property type="evidence" value="ECO:0007669"/>
    <property type="project" value="UniProtKB-KW"/>
</dbReference>
<dbReference type="InterPro" id="IPR039739">
    <property type="entry name" value="MAG2/RNF10"/>
</dbReference>
<evidence type="ECO:0000259" key="9">
    <source>
        <dbReference type="PROSITE" id="PS50089"/>
    </source>
</evidence>
<gene>
    <name evidence="10" type="ORF">HANVADRAFT_47076</name>
</gene>
<keyword evidence="11" id="KW-1185">Reference proteome</keyword>
<keyword evidence="5" id="KW-0862">Zinc</keyword>
<dbReference type="PANTHER" id="PTHR12983:SF9">
    <property type="entry name" value="E3 UBIQUITIN-PROTEIN LIGASE RNF10"/>
    <property type="match status" value="1"/>
</dbReference>
<evidence type="ECO:0000256" key="4">
    <source>
        <dbReference type="ARBA" id="ARBA00022771"/>
    </source>
</evidence>
<evidence type="ECO:0000256" key="3">
    <source>
        <dbReference type="ARBA" id="ARBA00022723"/>
    </source>
</evidence>
<accession>A0A1B7TJJ5</accession>
<evidence type="ECO:0000256" key="7">
    <source>
        <dbReference type="SAM" id="Coils"/>
    </source>
</evidence>
<evidence type="ECO:0000256" key="5">
    <source>
        <dbReference type="ARBA" id="ARBA00022833"/>
    </source>
</evidence>
<dbReference type="EMBL" id="LXPE01000002">
    <property type="protein sequence ID" value="OBA28893.1"/>
    <property type="molecule type" value="Genomic_DNA"/>
</dbReference>
<keyword evidence="2" id="KW-0963">Cytoplasm</keyword>
<dbReference type="InterPro" id="IPR017907">
    <property type="entry name" value="Znf_RING_CS"/>
</dbReference>
<organism evidence="10 11">
    <name type="scientific">Hanseniaspora valbyensis NRRL Y-1626</name>
    <dbReference type="NCBI Taxonomy" id="766949"/>
    <lineage>
        <taxon>Eukaryota</taxon>
        <taxon>Fungi</taxon>
        <taxon>Dikarya</taxon>
        <taxon>Ascomycota</taxon>
        <taxon>Saccharomycotina</taxon>
        <taxon>Saccharomycetes</taxon>
        <taxon>Saccharomycodales</taxon>
        <taxon>Saccharomycodaceae</taxon>
        <taxon>Hanseniaspora</taxon>
    </lineage>
</organism>
<feature type="region of interest" description="Disordered" evidence="8">
    <location>
        <begin position="70"/>
        <end position="102"/>
    </location>
</feature>
<dbReference type="AlphaFoldDB" id="A0A1B7TJJ5"/>